<dbReference type="InterPro" id="IPR007197">
    <property type="entry name" value="rSAM"/>
</dbReference>
<dbReference type="InterPro" id="IPR023862">
    <property type="entry name" value="CHP03960_rSAM"/>
</dbReference>
<dbReference type="NCBIfam" id="TIGR03936">
    <property type="entry name" value="sam_1_link_chp"/>
    <property type="match status" value="1"/>
</dbReference>
<dbReference type="GO" id="GO:0051536">
    <property type="term" value="F:iron-sulfur cluster binding"/>
    <property type="evidence" value="ECO:0007669"/>
    <property type="project" value="InterPro"/>
</dbReference>
<dbReference type="PROSITE" id="PS51918">
    <property type="entry name" value="RADICAL_SAM"/>
    <property type="match status" value="1"/>
</dbReference>
<comment type="caution">
    <text evidence="2">The sequence shown here is derived from an EMBL/GenBank/DDBJ whole genome shotgun (WGS) entry which is preliminary data.</text>
</comment>
<gene>
    <name evidence="2" type="ORF">A2024_02495</name>
</gene>
<dbReference type="InterPro" id="IPR058240">
    <property type="entry name" value="rSAM_sf"/>
</dbReference>
<dbReference type="InterPro" id="IPR006638">
    <property type="entry name" value="Elp3/MiaA/NifB-like_rSAM"/>
</dbReference>
<sequence>MQNSSHIEGILPQINKPGRYTDNELNAVHKDWDGAEVRLALAFPDLYEIGMSGLGLAILYAVVNKLPYALAERSYSADIDLEAKLREQNIPLWAWESQRPLKDFDILGITLQTELGYTNVLNMLDLAQISIKSADRQEGHPIVIGGGSCCANPEPMAPFFDCLVIGDGEEVIVEILEQVREAKQKNENRKSIIVRLARISGVYVPAVHASNDTIKKRTIPSLKLEDAPHPPIVPLVEVTHDRLTVEITRGCTRGCRFCQAGMIYRPVRSRSQEDIVKLAKEGIAASGWDDISLLSLSTNDYPDFPGLLNKLNGCFASRRVSISVPSLRLDSFSREMALALKKIKKSGLTFAPEAGSQRLRDVINKGLSDDDLLNVIKMARENGWKLVKLYFMIGLPTETYEDLDAMIALCRKAAGLGISIKVAVSPFVPKPQTPFQWEAQNDLQTIKDKIGHLNKGLKSARVQFKWHDPESSALEGILSRGDRKLSEVIEAAWRKGCKFDQWSEHFSWPKWQEALAESGTDIPAYTGARDPKQPPAWAHIDYGVDQKFLLAERELAYQSSVTPDCRTGECTGCGVGCRVAGQVKDQKVQEVGKVEEAEKVQKVERNIEDDGFGRARKMLPQAAPLAKTRFRLKYSKGPEIRFISHLDISRVWLRAISRARLPIAYSQGFSPHPKVSFGPPLPLGITSRGEYMDIQLDRPAASEAIGSLQAHLPRGMEISAVKPIMSNARSISELAEAADYMVKWQGDAAAIRSKLEGLPAWPVKIMKKSLLIEADIRKQVMDVIMAEGGFIVRLKMNVSGAKIGQIVNALTGQDIEKGRVDIERIDLYSLAKQNVRSIADG</sequence>
<name>A0A1F5R7F2_9BACT</name>
<organism evidence="2 3">
    <name type="scientific">Candidatus Edwardsbacteria bacterium GWF2_54_11</name>
    <dbReference type="NCBI Taxonomy" id="1817851"/>
    <lineage>
        <taxon>Bacteria</taxon>
        <taxon>Candidatus Edwardsiibacteriota</taxon>
    </lineage>
</organism>
<dbReference type="InterPro" id="IPR018768">
    <property type="entry name" value="DUF2344"/>
</dbReference>
<dbReference type="Pfam" id="PF10105">
    <property type="entry name" value="DUF2344"/>
    <property type="match status" value="1"/>
</dbReference>
<dbReference type="Pfam" id="PF19864">
    <property type="entry name" value="Radical_SAM_N2"/>
    <property type="match status" value="1"/>
</dbReference>
<accession>A0A1F5R7F2</accession>
<evidence type="ECO:0000313" key="3">
    <source>
        <dbReference type="Proteomes" id="UP000177230"/>
    </source>
</evidence>
<evidence type="ECO:0000313" key="2">
    <source>
        <dbReference type="EMBL" id="OGF10374.1"/>
    </source>
</evidence>
<protein>
    <recommendedName>
        <fullName evidence="1">Radical SAM core domain-containing protein</fullName>
    </recommendedName>
</protein>
<dbReference type="NCBIfam" id="TIGR03960">
    <property type="entry name" value="rSAM_fuse_unch"/>
    <property type="match status" value="1"/>
</dbReference>
<dbReference type="PANTHER" id="PTHR42731:SF1">
    <property type="entry name" value="RADICAL SAM DOMAIN PROTEIN"/>
    <property type="match status" value="1"/>
</dbReference>
<dbReference type="EMBL" id="MFFM01000039">
    <property type="protein sequence ID" value="OGF10374.1"/>
    <property type="molecule type" value="Genomic_DNA"/>
</dbReference>
<dbReference type="Gene3D" id="3.40.50.280">
    <property type="entry name" value="Cobalamin-binding domain"/>
    <property type="match status" value="1"/>
</dbReference>
<feature type="domain" description="Radical SAM core" evidence="1">
    <location>
        <begin position="237"/>
        <end position="470"/>
    </location>
</feature>
<reference evidence="2 3" key="1">
    <citation type="journal article" date="2016" name="Nat. Commun.">
        <title>Thousands of microbial genomes shed light on interconnected biogeochemical processes in an aquifer system.</title>
        <authorList>
            <person name="Anantharaman K."/>
            <person name="Brown C.T."/>
            <person name="Hug L.A."/>
            <person name="Sharon I."/>
            <person name="Castelle C.J."/>
            <person name="Probst A.J."/>
            <person name="Thomas B.C."/>
            <person name="Singh A."/>
            <person name="Wilkins M.J."/>
            <person name="Karaoz U."/>
            <person name="Brodie E.L."/>
            <person name="Williams K.H."/>
            <person name="Hubbard S.S."/>
            <person name="Banfield J.F."/>
        </authorList>
    </citation>
    <scope>NUCLEOTIDE SEQUENCE [LARGE SCALE GENOMIC DNA]</scope>
</reference>
<dbReference type="SMART" id="SM00729">
    <property type="entry name" value="Elp3"/>
    <property type="match status" value="1"/>
</dbReference>
<dbReference type="Gene3D" id="3.80.30.20">
    <property type="entry name" value="tm_1862 like domain"/>
    <property type="match status" value="1"/>
</dbReference>
<dbReference type="SFLD" id="SFLDS00029">
    <property type="entry name" value="Radical_SAM"/>
    <property type="match status" value="1"/>
</dbReference>
<dbReference type="Pfam" id="PF04055">
    <property type="entry name" value="Radical_SAM"/>
    <property type="match status" value="1"/>
</dbReference>
<dbReference type="PANTHER" id="PTHR42731">
    <property type="entry name" value="SLL1084 PROTEIN"/>
    <property type="match status" value="1"/>
</dbReference>
<dbReference type="InterPro" id="IPR045784">
    <property type="entry name" value="Radical_SAM_N2"/>
</dbReference>
<dbReference type="CDD" id="cd01335">
    <property type="entry name" value="Radical_SAM"/>
    <property type="match status" value="1"/>
</dbReference>
<dbReference type="SFLD" id="SFLDG01082">
    <property type="entry name" value="B12-binding_domain_containing"/>
    <property type="match status" value="1"/>
</dbReference>
<dbReference type="InterPro" id="IPR023404">
    <property type="entry name" value="rSAM_horseshoe"/>
</dbReference>
<dbReference type="SUPFAM" id="SSF102114">
    <property type="entry name" value="Radical SAM enzymes"/>
    <property type="match status" value="1"/>
</dbReference>
<dbReference type="Proteomes" id="UP000177230">
    <property type="component" value="Unassembled WGS sequence"/>
</dbReference>
<proteinExistence type="predicted"/>
<dbReference type="GO" id="GO:0003824">
    <property type="term" value="F:catalytic activity"/>
    <property type="evidence" value="ECO:0007669"/>
    <property type="project" value="InterPro"/>
</dbReference>
<evidence type="ECO:0000259" key="1">
    <source>
        <dbReference type="PROSITE" id="PS51918"/>
    </source>
</evidence>
<dbReference type="AlphaFoldDB" id="A0A1F5R7F2"/>